<evidence type="ECO:0000256" key="8">
    <source>
        <dbReference type="ARBA" id="ARBA00022846"/>
    </source>
</evidence>
<dbReference type="PANTHER" id="PTHR45703">
    <property type="entry name" value="DYNEIN HEAVY CHAIN"/>
    <property type="match status" value="1"/>
</dbReference>
<dbReference type="Pfam" id="PF08393">
    <property type="entry name" value="DHC_N2"/>
    <property type="match status" value="1"/>
</dbReference>
<dbReference type="Pfam" id="PF17852">
    <property type="entry name" value="Dynein_AAA_lid"/>
    <property type="match status" value="1"/>
</dbReference>
<dbReference type="FunFam" id="3.20.180.20:FF:000001">
    <property type="entry name" value="Dynein axonemal heavy chain 5"/>
    <property type="match status" value="1"/>
</dbReference>
<dbReference type="OMA" id="ILKNDMQ"/>
<comment type="function">
    <text evidence="15">Force generating protein of eukaryotic cilia and flagella. Produces force towards the minus ends of microtubules. Dynein has ATPase activity; the force-producing power stroke is thought to occur on release of ADP. Required for assembly of the I1 inner arm complex and its targeting to the appropriate axoneme location. Also required for phototaxis.</text>
</comment>
<feature type="domain" description="Dynein heavy chain coiled coil stalk" evidence="24">
    <location>
        <begin position="3109"/>
        <end position="3442"/>
    </location>
</feature>
<evidence type="ECO:0000259" key="22">
    <source>
        <dbReference type="Pfam" id="PF08393"/>
    </source>
</evidence>
<dbReference type="GO" id="GO:0005874">
    <property type="term" value="C:microtubule"/>
    <property type="evidence" value="ECO:0007669"/>
    <property type="project" value="UniProtKB-KW"/>
</dbReference>
<evidence type="ECO:0000256" key="13">
    <source>
        <dbReference type="ARBA" id="ARBA00023212"/>
    </source>
</evidence>
<keyword evidence="7" id="KW-0067">ATP-binding</keyword>
<dbReference type="Pfam" id="PF12777">
    <property type="entry name" value="MT"/>
    <property type="match status" value="1"/>
</dbReference>
<dbReference type="Gene3D" id="3.10.490.20">
    <property type="match status" value="1"/>
</dbReference>
<keyword evidence="6" id="KW-0547">Nucleotide-binding</keyword>
<dbReference type="Pfam" id="PF12774">
    <property type="entry name" value="AAA_6"/>
    <property type="match status" value="1"/>
</dbReference>
<dbReference type="InterPro" id="IPR041589">
    <property type="entry name" value="DNAH3_AAA_lid_1"/>
</dbReference>
<dbReference type="FunFam" id="1.10.287.2620:FF:000002">
    <property type="entry name" value="Dynein heavy chain 2, axonemal"/>
    <property type="match status" value="1"/>
</dbReference>
<keyword evidence="13" id="KW-0206">Cytoskeleton</keyword>
<name>A0A8J6CA31_DIALT</name>
<dbReference type="FunFam" id="3.40.50.300:FF:000044">
    <property type="entry name" value="Dynein heavy chain 5, axonemal"/>
    <property type="match status" value="1"/>
</dbReference>
<feature type="coiled-coil region" evidence="18">
    <location>
        <begin position="3323"/>
        <end position="3385"/>
    </location>
</feature>
<dbReference type="InterPro" id="IPR043157">
    <property type="entry name" value="Dynein_AAA1S"/>
</dbReference>
<dbReference type="GO" id="GO:0008569">
    <property type="term" value="F:minus-end-directed microtubule motor activity"/>
    <property type="evidence" value="ECO:0007669"/>
    <property type="project" value="InterPro"/>
</dbReference>
<evidence type="ECO:0000256" key="12">
    <source>
        <dbReference type="ARBA" id="ARBA00023175"/>
    </source>
</evidence>
<dbReference type="Gene3D" id="1.10.8.1220">
    <property type="match status" value="1"/>
</dbReference>
<comment type="subcellular location">
    <subcellularLocation>
        <location evidence="1">Cytoplasm</location>
        <location evidence="1">Cytoskeleton</location>
        <location evidence="1">Flagellum axoneme</location>
    </subcellularLocation>
</comment>
<keyword evidence="5" id="KW-0677">Repeat</keyword>
<dbReference type="Gene3D" id="1.10.8.720">
    <property type="entry name" value="Region D6 of dynein motor"/>
    <property type="match status" value="1"/>
</dbReference>
<keyword evidence="3" id="KW-0963">Cytoplasm</keyword>
<feature type="domain" description="Dynein heavy chain AAA lid" evidence="29">
    <location>
        <begin position="4081"/>
        <end position="4220"/>
    </location>
</feature>
<dbReference type="FunFam" id="1.20.920.30:FF:000005">
    <property type="entry name" value="Dynein, axonemal, heavy chain 2"/>
    <property type="match status" value="1"/>
</dbReference>
<dbReference type="GO" id="GO:0005524">
    <property type="term" value="F:ATP binding"/>
    <property type="evidence" value="ECO:0007669"/>
    <property type="project" value="UniProtKB-KW"/>
</dbReference>
<dbReference type="InterPro" id="IPR043160">
    <property type="entry name" value="Dynein_C_barrel"/>
</dbReference>
<evidence type="ECO:0000259" key="26">
    <source>
        <dbReference type="Pfam" id="PF12781"/>
    </source>
</evidence>
<evidence type="ECO:0000256" key="7">
    <source>
        <dbReference type="ARBA" id="ARBA00022840"/>
    </source>
</evidence>
<feature type="domain" description="Dynein heavy chain region D6 P-loop" evidence="20">
    <location>
        <begin position="3938"/>
        <end position="4049"/>
    </location>
</feature>
<dbReference type="Pfam" id="PF17857">
    <property type="entry name" value="AAA_lid_1"/>
    <property type="match status" value="1"/>
</dbReference>
<dbReference type="Gene3D" id="1.20.1270.280">
    <property type="match status" value="1"/>
</dbReference>
<feature type="domain" description="Dynein heavy chain C-terminal" evidence="30">
    <location>
        <begin position="4227"/>
        <end position="4525"/>
    </location>
</feature>
<keyword evidence="12" id="KW-0505">Motor protein</keyword>
<evidence type="ECO:0000259" key="21">
    <source>
        <dbReference type="Pfam" id="PF08385"/>
    </source>
</evidence>
<evidence type="ECO:0000256" key="18">
    <source>
        <dbReference type="SAM" id="Coils"/>
    </source>
</evidence>
<dbReference type="InterPro" id="IPR013594">
    <property type="entry name" value="Dynein_heavy_tail"/>
</dbReference>
<evidence type="ECO:0000256" key="11">
    <source>
        <dbReference type="ARBA" id="ARBA00023069"/>
    </source>
</evidence>
<dbReference type="SUPFAM" id="SSF52540">
    <property type="entry name" value="P-loop containing nucleoside triphosphate hydrolases"/>
    <property type="match status" value="4"/>
</dbReference>
<dbReference type="Pfam" id="PF12780">
    <property type="entry name" value="AAA_8"/>
    <property type="match status" value="1"/>
</dbReference>
<dbReference type="InterPro" id="IPR024317">
    <property type="entry name" value="Dynein_heavy_chain_D4_dom"/>
</dbReference>
<feature type="domain" description="Dynein heavy chain tail" evidence="21">
    <location>
        <begin position="231"/>
        <end position="824"/>
    </location>
</feature>
<comment type="subunit">
    <text evidence="16">The I1 inner arm complex (also known as the f dynein complex) is a two-headed isoform composed of two heavy chains (1-alpha and 1-beta), three intermediate chains and three light chains. I1 occupies a specific position proximal to the first radial spoke and repeats every 96 nm along the length of the axoneme.</text>
</comment>
<dbReference type="Gene3D" id="1.10.472.130">
    <property type="match status" value="1"/>
</dbReference>
<evidence type="ECO:0000256" key="16">
    <source>
        <dbReference type="ARBA" id="ARBA00063032"/>
    </source>
</evidence>
<evidence type="ECO:0000256" key="4">
    <source>
        <dbReference type="ARBA" id="ARBA00022701"/>
    </source>
</evidence>
<dbReference type="PANTHER" id="PTHR45703:SF32">
    <property type="entry name" value="DYNEINS HEAVY CHAIN"/>
    <property type="match status" value="1"/>
</dbReference>
<keyword evidence="9" id="KW-0243">Dynein</keyword>
<evidence type="ECO:0000256" key="14">
    <source>
        <dbReference type="ARBA" id="ARBA00023273"/>
    </source>
</evidence>
<evidence type="ECO:0000313" key="32">
    <source>
        <dbReference type="EMBL" id="KAG8463656.1"/>
    </source>
</evidence>
<feature type="domain" description="Dynein heavy chain AAA module D4" evidence="25">
    <location>
        <begin position="2836"/>
        <end position="3095"/>
    </location>
</feature>
<dbReference type="Gene3D" id="1.10.287.2620">
    <property type="match status" value="1"/>
</dbReference>
<dbReference type="Gene3D" id="1.20.920.30">
    <property type="match status" value="1"/>
</dbReference>
<dbReference type="InterPro" id="IPR026983">
    <property type="entry name" value="DHC"/>
</dbReference>
<dbReference type="Pfam" id="PF08385">
    <property type="entry name" value="DHC_N1"/>
    <property type="match status" value="1"/>
</dbReference>
<dbReference type="FunFam" id="3.40.50.300:FF:002141">
    <property type="entry name" value="Dynein heavy chain"/>
    <property type="match status" value="1"/>
</dbReference>
<dbReference type="InterPro" id="IPR042222">
    <property type="entry name" value="Dynein_2_N"/>
</dbReference>
<evidence type="ECO:0000256" key="19">
    <source>
        <dbReference type="SAM" id="MobiDB-lite"/>
    </source>
</evidence>
<keyword evidence="33" id="KW-1185">Reference proteome</keyword>
<dbReference type="Gene3D" id="3.40.50.300">
    <property type="entry name" value="P-loop containing nucleotide triphosphate hydrolases"/>
    <property type="match status" value="5"/>
</dbReference>
<evidence type="ECO:0000256" key="10">
    <source>
        <dbReference type="ARBA" id="ARBA00023054"/>
    </source>
</evidence>
<dbReference type="InterPro" id="IPR024743">
    <property type="entry name" value="Dynein_HC_stalk"/>
</dbReference>
<evidence type="ECO:0000259" key="25">
    <source>
        <dbReference type="Pfam" id="PF12780"/>
    </source>
</evidence>
<dbReference type="Proteomes" id="UP000751190">
    <property type="component" value="Unassembled WGS sequence"/>
</dbReference>
<dbReference type="InterPro" id="IPR041658">
    <property type="entry name" value="AAA_lid_11"/>
</dbReference>
<dbReference type="FunFam" id="3.40.50.300:FF:000153">
    <property type="entry name" value="Dynein axonemal heavy chain 1"/>
    <property type="match status" value="1"/>
</dbReference>
<dbReference type="InterPro" id="IPR035706">
    <property type="entry name" value="AAA_9"/>
</dbReference>
<dbReference type="FunFam" id="1.20.58.1120:FF:000001">
    <property type="entry name" value="dynein heavy chain 2, axonemal"/>
    <property type="match status" value="1"/>
</dbReference>
<organism evidence="32 33">
    <name type="scientific">Diacronema lutheri</name>
    <name type="common">Unicellular marine alga</name>
    <name type="synonym">Monochrysis lutheri</name>
    <dbReference type="NCBI Taxonomy" id="2081491"/>
    <lineage>
        <taxon>Eukaryota</taxon>
        <taxon>Haptista</taxon>
        <taxon>Haptophyta</taxon>
        <taxon>Pavlovophyceae</taxon>
        <taxon>Pavlovales</taxon>
        <taxon>Pavlovaceae</taxon>
        <taxon>Diacronema</taxon>
    </lineage>
</organism>
<evidence type="ECO:0000256" key="5">
    <source>
        <dbReference type="ARBA" id="ARBA00022737"/>
    </source>
</evidence>
<keyword evidence="4" id="KW-0493">Microtubule</keyword>
<comment type="similarity">
    <text evidence="2">Belongs to the dynein heavy chain family.</text>
</comment>
<dbReference type="Gene3D" id="1.20.140.100">
    <property type="entry name" value="Dynein heavy chain, N-terminal domain 2"/>
    <property type="match status" value="1"/>
</dbReference>
<sequence>MFAVPPSPGGRNSGIRASGAWDTGSEAGSLAAWALPGAVPFSQPIPEPDPAAVEWLKGLMMLPGVDVRKEGGWTEDHEAVVAEFLGGQAARVMTASSDGAELTLSIGLPADTTSGRHLIFFRPKLDEDRVDSPETPLTLSLDECRACVQYRCFRGEGMESLLRLMSSLYVPLFLGDRSWPENIKKEFSGQLHKFMASLTETTFEAKGKTTLYIPEEALGDADAASREKDLVQRLESTLIHWTRQIKDVVNRQDDGEQADDVGPLAEIQFWRSRTINLGGISEQLERDGVKQIVAVLALAKSSYLEPFLKLSHLIQVGTTEAVDNLRFLEKLQEPCERLAAAKPKQIPQILPAILNCARLIWSTSRFYNTPDKLTGLLRKVSSEVIARCCAQISLPDIFDGDVLSSIVTLHESIEAGEAWRKAYGQALVAMGRAAAADGGRARLWEFDESSIFAQIDAFVQRCRDLLDVCEGQIQFARKAAGGAQTALPSFGGARAVEVAKSLADIQGAFEKMMGSLRTLDYSVLDVKATRWHDDHNSFKNGVKDLEVMLMNVINTAFDGISTVIAGVELLEAFASIATRDAIRRAVERKTAELHLLFLADINAVKRDFDANKKNPPMMNREHPRYAGSAMWARARLMRIQRQRLKLESRTLPPTREAEEARAQSAQLESALEEYVRRCYGDWVQTIESGLAKYLENSLMVRAQAMLDEHLDTALVRRADRTGESGGALEQNFDKVLIRLFNEVAYWTDLRFEIPYVAMEITQHRERFRVLRENVMLVVRDYNAILAALSREERRLFQEQIHGLDKKITPGLSKLKWNSNGISNYIRDCRKHCGDVRTLVLDFKRAKEQIGRACRQVSAMMLVQIKKKRVYDDIEFQSEQRAHAEQVRRALEATHGEVKSTMLHAFEVFRTDADDVQAEWLRFVEKVDRMLEEALRTTVKRSLQELSRAINGDARTDVQPLFKINAALDNQRVEFKPTIANLRETIESISREAISIVAVVPRLSEVLRASADGTDAPIEPTGRQTFFEVISADDDIIKIVGQIIAGMTGIQAKMSKYLTTWDRYKHIWDVDKDAFMRRYAKANRSLTAFETDIQRYKELQNEIQSEEGITNSSFIRIDSSPLKQTLTGHCHRWQVKFTNLLNDNAHAELAALYAHMQKVGAAFKKKPLNLDQLAEQIGVLHAEQSEVDKNEARFEPLSAQYKLLEKFEVTVKDDELAKLAALSAEWSEFKHTLVDAERRLEKAKGDFREDLLQTLNEFKAQTESTRHEFERNGPFADDVPPERAAELIAEFGAHVASLRAKEAQMRPGLDIFRIEPPVNKETAQTERDLELLKQVWEMRREWDEKWNSWKFGRFADIDVGVMETFAIAFSKRIYKLQKEVKGWKAIDSLKDAVDQFKKTLPLILDLRNDALRDRHWAQLQEEIGKRFDPHSDEFTLERVFSLGLDLYVDVIGTIANAAAKELAIEQSIGKIDRLFAELPLELTEYKGTFLKVKTVEDVYTALEDNAVLLSTMKASRFATAFLSDLDKWERSLSVVSETIELLMAVQRQWMYLESIFGGSEDIRKQLPAESAMFEDVNANYVLVMATMQKARTALKATHAPGISEKLAEMDAKLQKIQKSLNAYLEMKRQAFPRFYFLSNDDLLEVLGQARDPTAAQPHIKKCFEAIKTLEMLPPGRDGRKAHEATHMNSPDGEVVKFDAPVVCAGPVEGWLKAIESTMRLTLTNLLFQAYSEMRKTKKERWIKEHAGQLALTSGQIEWTAGCTRALHDTEKGNKQALRQMKKKQVSLLGKFSDMVRGALGKVDRKKVVAIITIEVHGRDVIDRMSKTGVQSVNDFEWLLQLRFQWEGADNICVVRQTNTQAVYGYEYLGNNGRLVITPLTDRCYTTLTTALALRRGGLPQGPAGTGKTETVKDLSKALAKACIVFNCSDGLDYRSLGRMFSGLAQTGSWSCFDEFNRIEVEVLSVVAQQILSILSAITAGKSHFDFEGTEIALDPTCGIFVTMNPGYAGRSELPENLKALLRPMSMMVPDITLIIEIMLFSEGFTQAKVLAKKMTTLYAMCVQQLSKQDHYDYGLRSVRSVLNSAGALKRVDPDNAEDVILLRAIRDMNVPKFISQDMPLFNALVSDLFPSTEVPPIDYGALQTAIEAELEAAGLQKHPQTIKKAIQTYESKLTRHGNMLVGATLSGKSTAWQVLAKAMCRLRRENVDGFVAVRTFVINPKAIPSANLYGEYDLQTFEWTDGVLSKIMREQCADERPDQKWLLLDGPVDTLWIESMNTVLDDNKLLTLINGERIAMPPQVSLLFEVMDLSVASPATVSRAGMVFVDIVDLGYRPYVDSWLQRRADSKEQAAVLRELCDKCLSKALALRAARCKEPVPVPDLACVVSLAEMFDAVATAENGVDSKDATTFLRMTELWFLFCLLWTVGVTVDEAGRMEFDSLFREMDPQIPGKGLVYDCYVDGKKKSWAPWDDRVNHAWRPSFDQPFYKLFVPTIDTVRYSGVISMLVKAKRHTLVTGESGVAKSSIIFSVLSTLDESFAWLNINFSAQTNSVRVSDTIESRLEKRTKDTFAPPGGRRLVAFIDDFNMPEKEIFGAQPPLELLRMWIEYEFWYDLKKQTPRFVKEMQLLAAMGHPGGGRTVISPRVLSCFHTINITFPSEPTVKRIFGTLINSKLVDFDEEIKPVGEMMTAATYELYQKVCAELLPTPDKPHYVFNLRDISRVFEGVLQMNRDFYDSKDGVIRLWVHEVLRVFSDRLINDADRATLHRLVSERLDQRFGTAWGRLFHNDGACPPFGNFMREMTGEKKAPYEEMNDARQLKKFVEDKLEDYNVDSGMTQMDLVLFRDAIEHVCRLRRVISMPRGNAMLVGVGGSGRQSLAKLTAYLSEYQLFQIEITRQYKKAEFHEDLRKLYHLTGVQAKPTVFLFNDTQIIEKSFLEDINSILTSGEVPNLYGQEDLGALREALRPLARAAGVPETNDALWSFFIEQARANMHIVLAMSPIGDAYRNYVRMFPSLVNCTTIDWFADWPKTALQEVAMKFLEGMELRDQALIENIGAVFAGAHYSVIDASRKMLAGLQRHNYTTPTNYLSLVKGYCDLLREKRRFVGDLRNKLVGGLTKLSDTAVQVSEMSVELELKKKVVAKAQTECEELLVVIVQEKRQVDEQQKIVTADAEKIGLEEITCKAQADEAQGDLDKALPALEAAQKALELLNKKDMSEIKAYQKPPDIVALVLSGVMVLVKCEPSWNEAKKQLGDPNFLNRLINYDKDLLVDSLLNKVSKFTTKPEFDPDTVGAVSRAAKSLCMWVRAMEVYGRIAKEVAPKRAKVQAAMRQLAQKQELLANAKASLQEITDKVLALKEKYNENVSNKERLKQESEDLEIKLERATALVNGLGGERARWEGSIARYQEQFAALPGDCLVAAAFLSYCGPFPSEYRSALVKDNWVAQVRHLAIPSSADFDFCNFLSNAEDVRDWNIQGLPQDAFSTENGVLVTRGTRWPLCIDPQEQANKWVKAMEAKNSLKVVTLKQSDFLRTLENAISFGQPVLMQEILEELDPSLEPIMAKSITKSGNRSILRIGDKEVEYNFDFRFYLTTKLGNPHYTPEISTKSTIVNFSVKEQGLEDQLLGEVVLKERYELEEQKNELVFAVAAGKRKIVELEDLILRMLSQASGSLLDDEDLVLTLQSSKNTSEEVKAQLEVSEKTEIEINKAREGYRPCAYRASILYFMLNDLARVDPMYQFSLDSYVANFKVSLDKSQKSDDLHERIKHLNEYHTYAVYRITCRGLFEAHKLLFAFQICAKIMQGAKKMNLDEYNFFLRGGQVFDRTQQEKNPCADWLGELAWDHITELDKLYNFRNIASSFTSNARDWKAWYRHTEPETSAARLPSEWENKCTELQRLIIVRCLRPDRIMFAVSAFIVNNQGQKFTEPPNLDLNSVVVDSQPEMPLIFVLSPGADPTNQLMQLSKQKNVYFSTIALGQGQSPHAIRLIDEGIVGGHWVLLANCHLMMSWLNELEKVIEGLKARNPKPGFRLWLSSSPHPKFPIGILQKGIKMTTEPPKGLKLNMSRLYLNMTDEDFQRCSKPAKYKKLLFSLCWFHSVLVDRRKFLNLGWNIPYDFNDADWDVSVLCLANYLDEYEATPWEALKYLIAEINYGGRVTDDWDRRLMNVLMNAYFNDDALNTPNYKLSSLPQYFIPDDGSLQSYREFCATLPGVDRPEAFGQHPNADIASQISEGSELLRTIVSLQPRSAESEGVGPDARVLEIADDLSAIVPESFAIRELLHEQLDDPTPLVTVLVQEMQRYNLLLDKIRASLANLKKAVKGLVVMSADLEVVFQSLLVGRVPTSWLSAYPSLKPLAAWSRDLQMRIAQLQLWAEQGPPQVFWLTGFTYPTGFVTALQQTSARKNSVSIDTLAWDFIVINLEEKDIMQPPKEGAYIKGLWLEGAGWNDEQSCLCEPEPMELINAMPIIQFKPVEARARRSGRGIYQCPLYMYPLRTGSRERPSFMLTVDLKSGPSTEPEHWVKRGTALLLALDY</sequence>
<dbReference type="FunFam" id="1.10.8.720:FF:000008">
    <property type="entry name" value="Dynein axonemal heavy chain 2"/>
    <property type="match status" value="1"/>
</dbReference>
<evidence type="ECO:0000259" key="28">
    <source>
        <dbReference type="Pfam" id="PF17857"/>
    </source>
</evidence>
<dbReference type="EMBL" id="JAGTXO010000015">
    <property type="protein sequence ID" value="KAG8463656.1"/>
    <property type="molecule type" value="Genomic_DNA"/>
</dbReference>
<dbReference type="InterPro" id="IPR035699">
    <property type="entry name" value="AAA_6"/>
</dbReference>
<feature type="domain" description="Dynein heavy chain ATP-binding dynein motor region" evidence="26">
    <location>
        <begin position="3468"/>
        <end position="3689"/>
    </location>
</feature>
<dbReference type="Pfam" id="PF18198">
    <property type="entry name" value="AAA_lid_11"/>
    <property type="match status" value="1"/>
</dbReference>
<evidence type="ECO:0000259" key="29">
    <source>
        <dbReference type="Pfam" id="PF18198"/>
    </source>
</evidence>
<dbReference type="GO" id="GO:0008017">
    <property type="term" value="F:microtubule binding"/>
    <property type="evidence" value="ECO:0007669"/>
    <property type="project" value="UniProtKB-ARBA"/>
</dbReference>
<keyword evidence="8" id="KW-0282">Flagellum</keyword>
<dbReference type="Gene3D" id="1.20.58.1120">
    <property type="match status" value="1"/>
</dbReference>
<evidence type="ECO:0000256" key="15">
    <source>
        <dbReference type="ARBA" id="ARBA00054075"/>
    </source>
</evidence>
<feature type="domain" description="Dynein heavy chain 3 AAA+ lid" evidence="28">
    <location>
        <begin position="2688"/>
        <end position="2775"/>
    </location>
</feature>
<dbReference type="GO" id="GO:0036159">
    <property type="term" value="P:inner dynein arm assembly"/>
    <property type="evidence" value="ECO:0007669"/>
    <property type="project" value="UniProtKB-ARBA"/>
</dbReference>
<evidence type="ECO:0000259" key="20">
    <source>
        <dbReference type="Pfam" id="PF03028"/>
    </source>
</evidence>
<dbReference type="InterPro" id="IPR042228">
    <property type="entry name" value="Dynein_linker_3"/>
</dbReference>
<protein>
    <recommendedName>
        <fullName evidence="17">Dynein-1, subspecies f</fullName>
    </recommendedName>
</protein>
<dbReference type="GO" id="GO:0060294">
    <property type="term" value="P:cilium movement involved in cell motility"/>
    <property type="evidence" value="ECO:0007669"/>
    <property type="project" value="UniProtKB-ARBA"/>
</dbReference>
<dbReference type="GO" id="GO:0051959">
    <property type="term" value="F:dynein light intermediate chain binding"/>
    <property type="evidence" value="ECO:0007669"/>
    <property type="project" value="InterPro"/>
</dbReference>
<evidence type="ECO:0000259" key="23">
    <source>
        <dbReference type="Pfam" id="PF12774"/>
    </source>
</evidence>
<evidence type="ECO:0000256" key="9">
    <source>
        <dbReference type="ARBA" id="ARBA00023017"/>
    </source>
</evidence>
<dbReference type="Pfam" id="PF12781">
    <property type="entry name" value="AAA_9"/>
    <property type="match status" value="1"/>
</dbReference>
<dbReference type="Gene3D" id="1.10.8.710">
    <property type="match status" value="1"/>
</dbReference>
<dbReference type="Pfam" id="PF12775">
    <property type="entry name" value="AAA_7"/>
    <property type="match status" value="1"/>
</dbReference>
<dbReference type="GO" id="GO:0036156">
    <property type="term" value="C:inner dynein arm"/>
    <property type="evidence" value="ECO:0007669"/>
    <property type="project" value="UniProtKB-ARBA"/>
</dbReference>
<dbReference type="InterPro" id="IPR004273">
    <property type="entry name" value="Dynein_heavy_D6_P-loop"/>
</dbReference>
<feature type="domain" description="Dynein heavy chain linker" evidence="22">
    <location>
        <begin position="1323"/>
        <end position="1727"/>
    </location>
</feature>
<reference evidence="32" key="1">
    <citation type="submission" date="2021-05" db="EMBL/GenBank/DDBJ databases">
        <title>The genome of the haptophyte Pavlova lutheri (Diacronema luteri, Pavlovales) - a model for lipid biosynthesis in eukaryotic algae.</title>
        <authorList>
            <person name="Hulatt C.J."/>
            <person name="Posewitz M.C."/>
        </authorList>
    </citation>
    <scope>NUCLEOTIDE SEQUENCE</scope>
    <source>
        <strain evidence="32">NIVA-4/92</strain>
    </source>
</reference>
<dbReference type="InterPro" id="IPR041228">
    <property type="entry name" value="Dynein_C"/>
</dbReference>
<accession>A0A8J6CA31</accession>
<dbReference type="FunFam" id="1.20.920.20:FF:000001">
    <property type="entry name" value="dynein heavy chain 2, axonemal"/>
    <property type="match status" value="1"/>
</dbReference>
<feature type="domain" description="Dynein heavy chain hydrolytic ATP-binding dynein motor region" evidence="23">
    <location>
        <begin position="1862"/>
        <end position="2188"/>
    </location>
</feature>
<evidence type="ECO:0000256" key="2">
    <source>
        <dbReference type="ARBA" id="ARBA00008887"/>
    </source>
</evidence>
<feature type="region of interest" description="Disordered" evidence="19">
    <location>
        <begin position="1"/>
        <end position="20"/>
    </location>
</feature>
<evidence type="ECO:0000259" key="31">
    <source>
        <dbReference type="Pfam" id="PF25007"/>
    </source>
</evidence>
<dbReference type="Pfam" id="PF25007">
    <property type="entry name" value="DYH2-5-8_CC"/>
    <property type="match status" value="1"/>
</dbReference>
<dbReference type="InterPro" id="IPR027417">
    <property type="entry name" value="P-loop_NTPase"/>
</dbReference>
<feature type="domain" description="Dynein axonemal heavy chain 2/5/8 coiled-coil" evidence="31">
    <location>
        <begin position="1135"/>
        <end position="1252"/>
    </location>
</feature>
<dbReference type="FunFam" id="1.20.140.100:FF:000006">
    <property type="entry name" value="dynein heavy chain 2, axonemal"/>
    <property type="match status" value="1"/>
</dbReference>
<dbReference type="InterPro" id="IPR013602">
    <property type="entry name" value="Dynein_heavy_linker"/>
</dbReference>
<dbReference type="FunFam" id="3.10.490.20:FF:000008">
    <property type="entry name" value="dynein heavy chain 2, axonemal"/>
    <property type="match status" value="1"/>
</dbReference>
<keyword evidence="11" id="KW-0969">Cilium</keyword>
<dbReference type="Pfam" id="PF03028">
    <property type="entry name" value="Dynein_heavy"/>
    <property type="match status" value="1"/>
</dbReference>
<feature type="domain" description="Dynein heavy chain AAA 5 extension" evidence="27">
    <location>
        <begin position="2352"/>
        <end position="2470"/>
    </location>
</feature>
<dbReference type="InterPro" id="IPR056759">
    <property type="entry name" value="DYH2-5-8_CC"/>
</dbReference>
<evidence type="ECO:0000256" key="3">
    <source>
        <dbReference type="ARBA" id="ARBA00022490"/>
    </source>
</evidence>
<dbReference type="Gene3D" id="1.20.920.20">
    <property type="match status" value="1"/>
</dbReference>
<evidence type="ECO:0000313" key="33">
    <source>
        <dbReference type="Proteomes" id="UP000751190"/>
    </source>
</evidence>
<dbReference type="FunFam" id="3.40.50.300:FF:000049">
    <property type="entry name" value="Dynein, axonemal, heavy chain 5"/>
    <property type="match status" value="1"/>
</dbReference>
<dbReference type="Pfam" id="PF18199">
    <property type="entry name" value="Dynein_C"/>
    <property type="match status" value="1"/>
</dbReference>
<dbReference type="Gene3D" id="3.20.180.20">
    <property type="entry name" value="Dynein heavy chain, N-terminal domain 2"/>
    <property type="match status" value="1"/>
</dbReference>
<dbReference type="InterPro" id="IPR041466">
    <property type="entry name" value="Dynein_AAA5_ext"/>
</dbReference>
<evidence type="ECO:0000259" key="24">
    <source>
        <dbReference type="Pfam" id="PF12777"/>
    </source>
</evidence>
<evidence type="ECO:0000256" key="6">
    <source>
        <dbReference type="ARBA" id="ARBA00022741"/>
    </source>
</evidence>
<evidence type="ECO:0000259" key="27">
    <source>
        <dbReference type="Pfam" id="PF17852"/>
    </source>
</evidence>
<evidence type="ECO:0000256" key="17">
    <source>
        <dbReference type="ARBA" id="ARBA00077719"/>
    </source>
</evidence>
<keyword evidence="14" id="KW-0966">Cell projection</keyword>
<dbReference type="FunFam" id="1.10.8.1220:FF:000001">
    <property type="entry name" value="Dynein axonemal heavy chain 5"/>
    <property type="match status" value="1"/>
</dbReference>
<dbReference type="OrthoDB" id="10251809at2759"/>
<gene>
    <name evidence="32" type="ORF">KFE25_003929</name>
</gene>
<keyword evidence="10 18" id="KW-0175">Coiled coil</keyword>
<evidence type="ECO:0000259" key="30">
    <source>
        <dbReference type="Pfam" id="PF18199"/>
    </source>
</evidence>
<proteinExistence type="inferred from homology"/>
<dbReference type="Gene3D" id="6.10.140.1060">
    <property type="match status" value="1"/>
</dbReference>
<dbReference type="FunFam" id="1.10.8.710:FF:000001">
    <property type="entry name" value="Dynein axonemal heavy chain 2"/>
    <property type="match status" value="1"/>
</dbReference>
<dbReference type="GO" id="GO:0045505">
    <property type="term" value="F:dynein intermediate chain binding"/>
    <property type="evidence" value="ECO:0007669"/>
    <property type="project" value="InterPro"/>
</dbReference>
<dbReference type="InterPro" id="IPR042219">
    <property type="entry name" value="AAA_lid_11_sf"/>
</dbReference>
<comment type="caution">
    <text evidence="32">The sequence shown here is derived from an EMBL/GenBank/DDBJ whole genome shotgun (WGS) entry which is preliminary data.</text>
</comment>
<evidence type="ECO:0000256" key="1">
    <source>
        <dbReference type="ARBA" id="ARBA00004611"/>
    </source>
</evidence>